<dbReference type="RefSeq" id="WP_207761886.1">
    <property type="nucleotide sequence ID" value="NZ_FYEH01000001.1"/>
</dbReference>
<evidence type="ECO:0000313" key="2">
    <source>
        <dbReference type="EMBL" id="SNB53080.1"/>
    </source>
</evidence>
<dbReference type="PANTHER" id="PTHR46623:SF6">
    <property type="entry name" value="ALPHA_BETA-HYDROLASES SUPERFAMILY PROTEIN"/>
    <property type="match status" value="1"/>
</dbReference>
<accession>A0A212Q1B6</accession>
<dbReference type="Gene3D" id="3.40.50.1820">
    <property type="entry name" value="alpha/beta hydrolase"/>
    <property type="match status" value="1"/>
</dbReference>
<reference evidence="2 3" key="1">
    <citation type="submission" date="2017-06" db="EMBL/GenBank/DDBJ databases">
        <authorList>
            <person name="Kim H.J."/>
            <person name="Triplett B.A."/>
        </authorList>
    </citation>
    <scope>NUCLEOTIDE SEQUENCE [LARGE SCALE GENOMIC DNA]</scope>
    <source>
        <strain evidence="2 3">B29T1</strain>
    </source>
</reference>
<evidence type="ECO:0000313" key="3">
    <source>
        <dbReference type="Proteomes" id="UP000197065"/>
    </source>
</evidence>
<protein>
    <submittedName>
        <fullName evidence="2">Carboxymethylenebutenolidase</fullName>
    </submittedName>
</protein>
<dbReference type="AlphaFoldDB" id="A0A212Q1B6"/>
<evidence type="ECO:0000259" key="1">
    <source>
        <dbReference type="Pfam" id="PF01738"/>
    </source>
</evidence>
<sequence length="286" mass="30652">MRQEIIDLYDEFTHRGMDRRVFMEKLTALTGGAAAAMTTLSALAPNKAAAAIVPPGDSRVTARETSMSFAGKSMKLYRARPAGVTARKPTIVVIHENRGLNAHIEDVTRRFATEGFLAVAPDLLSPMGGTPADEDKARTMIGDLQPAEAMSLTSAVVTGMTMDSDSNGKVGIVGFCWGGGVVGRVIESNPDIKAGVVYYGRVPPLEGVSGIRAPLLLHYAGQDTATNAEVPSFEAALKQAHVTYHAFFYEGAQHAFNNDTSAARYDKAAAELAWQRTIAFFKQNLT</sequence>
<dbReference type="GO" id="GO:0016787">
    <property type="term" value="F:hydrolase activity"/>
    <property type="evidence" value="ECO:0007669"/>
    <property type="project" value="InterPro"/>
</dbReference>
<keyword evidence="3" id="KW-1185">Reference proteome</keyword>
<dbReference type="InterPro" id="IPR029058">
    <property type="entry name" value="AB_hydrolase_fold"/>
</dbReference>
<dbReference type="SUPFAM" id="SSF53474">
    <property type="entry name" value="alpha/beta-Hydrolases"/>
    <property type="match status" value="1"/>
</dbReference>
<dbReference type="Proteomes" id="UP000197065">
    <property type="component" value="Unassembled WGS sequence"/>
</dbReference>
<gene>
    <name evidence="2" type="ORF">SAMN07250955_101331</name>
</gene>
<dbReference type="InterPro" id="IPR051049">
    <property type="entry name" value="Dienelactone_hydrolase-like"/>
</dbReference>
<dbReference type="InterPro" id="IPR002925">
    <property type="entry name" value="Dienelactn_hydro"/>
</dbReference>
<dbReference type="EMBL" id="FYEH01000001">
    <property type="protein sequence ID" value="SNB53080.1"/>
    <property type="molecule type" value="Genomic_DNA"/>
</dbReference>
<dbReference type="PANTHER" id="PTHR46623">
    <property type="entry name" value="CARBOXYMETHYLENEBUTENOLIDASE-RELATED"/>
    <property type="match status" value="1"/>
</dbReference>
<dbReference type="InterPro" id="IPR006311">
    <property type="entry name" value="TAT_signal"/>
</dbReference>
<proteinExistence type="predicted"/>
<organism evidence="2 3">
    <name type="scientific">Arboricoccus pini</name>
    <dbReference type="NCBI Taxonomy" id="1963835"/>
    <lineage>
        <taxon>Bacteria</taxon>
        <taxon>Pseudomonadati</taxon>
        <taxon>Pseudomonadota</taxon>
        <taxon>Alphaproteobacteria</taxon>
        <taxon>Geminicoccales</taxon>
        <taxon>Geminicoccaceae</taxon>
        <taxon>Arboricoccus</taxon>
    </lineage>
</organism>
<feature type="domain" description="Dienelactone hydrolase" evidence="1">
    <location>
        <begin position="77"/>
        <end position="284"/>
    </location>
</feature>
<name>A0A212Q1B6_9PROT</name>
<dbReference type="PROSITE" id="PS51318">
    <property type="entry name" value="TAT"/>
    <property type="match status" value="1"/>
</dbReference>
<dbReference type="Pfam" id="PF01738">
    <property type="entry name" value="DLH"/>
    <property type="match status" value="1"/>
</dbReference>